<feature type="region of interest" description="Disordered" evidence="1">
    <location>
        <begin position="634"/>
        <end position="801"/>
    </location>
</feature>
<evidence type="ECO:0000256" key="1">
    <source>
        <dbReference type="SAM" id="MobiDB-lite"/>
    </source>
</evidence>
<feature type="transmembrane region" description="Helical" evidence="2">
    <location>
        <begin position="1255"/>
        <end position="1277"/>
    </location>
</feature>
<evidence type="ECO:0000256" key="2">
    <source>
        <dbReference type="SAM" id="Phobius"/>
    </source>
</evidence>
<dbReference type="SUPFAM" id="SSF50978">
    <property type="entry name" value="WD40 repeat-like"/>
    <property type="match status" value="1"/>
</dbReference>
<keyword evidence="2" id="KW-0812">Transmembrane</keyword>
<dbReference type="EMBL" id="JABANN010000211">
    <property type="protein sequence ID" value="KAF4666200.1"/>
    <property type="molecule type" value="Genomic_DNA"/>
</dbReference>
<accession>A0A7J6M4X2</accession>
<organism evidence="3 4">
    <name type="scientific">Perkinsus olseni</name>
    <name type="common">Perkinsus atlanticus</name>
    <dbReference type="NCBI Taxonomy" id="32597"/>
    <lineage>
        <taxon>Eukaryota</taxon>
        <taxon>Sar</taxon>
        <taxon>Alveolata</taxon>
        <taxon>Perkinsozoa</taxon>
        <taxon>Perkinsea</taxon>
        <taxon>Perkinsida</taxon>
        <taxon>Perkinsidae</taxon>
        <taxon>Perkinsus</taxon>
    </lineage>
</organism>
<feature type="compositionally biased region" description="Low complexity" evidence="1">
    <location>
        <begin position="697"/>
        <end position="719"/>
    </location>
</feature>
<keyword evidence="2" id="KW-1133">Transmembrane helix</keyword>
<dbReference type="InterPro" id="IPR015943">
    <property type="entry name" value="WD40/YVTN_repeat-like_dom_sf"/>
</dbReference>
<comment type="caution">
    <text evidence="3">The sequence shown here is derived from an EMBL/GenBank/DDBJ whole genome shotgun (WGS) entry which is preliminary data.</text>
</comment>
<feature type="region of interest" description="Disordered" evidence="1">
    <location>
        <begin position="1196"/>
        <end position="1230"/>
    </location>
</feature>
<feature type="compositionally biased region" description="Basic residues" evidence="1">
    <location>
        <begin position="1351"/>
        <end position="1365"/>
    </location>
</feature>
<dbReference type="Proteomes" id="UP000572268">
    <property type="component" value="Unassembled WGS sequence"/>
</dbReference>
<protein>
    <recommendedName>
        <fullName evidence="5">Transmembrane protein</fullName>
    </recommendedName>
</protein>
<reference evidence="3 4" key="1">
    <citation type="submission" date="2020-04" db="EMBL/GenBank/DDBJ databases">
        <title>Perkinsus olseni comparative genomics.</title>
        <authorList>
            <person name="Bogema D.R."/>
        </authorList>
    </citation>
    <scope>NUCLEOTIDE SEQUENCE [LARGE SCALE GENOMIC DNA]</scope>
    <source>
        <strain evidence="3">ATCC PRA-31</strain>
    </source>
</reference>
<feature type="compositionally biased region" description="Acidic residues" evidence="1">
    <location>
        <begin position="789"/>
        <end position="799"/>
    </location>
</feature>
<feature type="region of interest" description="Disordered" evidence="1">
    <location>
        <begin position="515"/>
        <end position="543"/>
    </location>
</feature>
<proteinExistence type="predicted"/>
<gene>
    <name evidence="3" type="ORF">FOL46_003224</name>
</gene>
<evidence type="ECO:0000313" key="3">
    <source>
        <dbReference type="EMBL" id="KAF4666200.1"/>
    </source>
</evidence>
<dbReference type="Gene3D" id="2.130.10.10">
    <property type="entry name" value="YVTN repeat-like/Quinoprotein amine dehydrogenase"/>
    <property type="match status" value="1"/>
</dbReference>
<feature type="transmembrane region" description="Helical" evidence="2">
    <location>
        <begin position="12"/>
        <end position="34"/>
    </location>
</feature>
<feature type="compositionally biased region" description="Polar residues" evidence="1">
    <location>
        <begin position="1213"/>
        <end position="1223"/>
    </location>
</feature>
<feature type="compositionally biased region" description="Basic and acidic residues" evidence="1">
    <location>
        <begin position="1330"/>
        <end position="1350"/>
    </location>
</feature>
<feature type="compositionally biased region" description="Low complexity" evidence="1">
    <location>
        <begin position="637"/>
        <end position="650"/>
    </location>
</feature>
<evidence type="ECO:0008006" key="5">
    <source>
        <dbReference type="Google" id="ProtNLM"/>
    </source>
</evidence>
<evidence type="ECO:0000313" key="4">
    <source>
        <dbReference type="Proteomes" id="UP000572268"/>
    </source>
</evidence>
<sequence length="1402" mass="154910">MEPSTLSRSTWITVGVFLTVALVLLGILHEAVIFERVGVGSDTGGGRETVASTVRSVKDYRQLPVEVEILSPPGNGPFRKIKVFTVAAHNMVDQIAQILSAHKLIEKAYFYDFGPYCEFAQFISCWSPFHNDGLDPPRSPKEKAALDAAEKLPGARGGKKHHVTEFTAEEKVKYYEILEGRPEFRSSETFLCIFPPGPLCRLMLEMEGSLRTRKKLIILPGWRFDQNFKQPNDSCDWSNDLRRLFVEGKADGLAALGAISLFDVHHMHHFIGVPVAEIPLIDTCVNPTWLARSNRVSEGDRASKDLVLYFPARKNYPDRFDPNNYIYKRILKPAVGDILMKVRKVYPRFEVEDLVRHKAVVWVPYAPTICALVEQYSAGITIFVPSLTYLVQLVLNATDKKFPTMYDTITGRECYAEGWTAKESGDPYPPGDMFGDEGAARYWLNFSFFYTRPFFRYFDSQEDLKGKLQTFTLSEAKENSRRIRHYQFRMSEESRRILEYQPNTALPQLSVQRRCCDGGQPSLGEPARPTGLPKPSHLSSGEALPSLSVPVLASEEIAAKPESLSTPSSMKAMEFPSFNTPQSAVSKYCGISFTEQPSLHPTRGQEATEGGDERPLSAASLSVMVEVAASTVGMVEPRNSGRPSSARRAPSPCPPVCDVPRLGSAPHRKVAVSDRRLPHRRSNVSDSGLPRVVVEAPSSSPCPSLRLSALPPLTPPRSRGIGRKRRRESIEDSSRVRDDSRASTVLPPSPRECKKDEDDENEGEGDGVKSPDSVTPRVTKRRMVKSEAGEESGNEQEEETSGKGLLGLWLLLIGYSSMAREAKVEIGACVQCTALRPPRPRHHSLLRGAVEDRMVVAVGTMSMDRANAVEVMEYDPSTEQLVRSESIEHPFPVGRILWAPGNAVKQESEDFISCSDQLRLWRREGHRGLSFKLAGIFRPGPGCSGGGAPCSPYSGVAWSGARLAACTRSGLLMVWSTTTYDILRCSDFGNDTSNPMSLCDVAFVAPDVLAVCNTRGEVLLVDLAEEDADDAAVVVQRPPEEFSEQMTCFMAASGHGCLGVVMQETGEVVCYRFEMKGEEGKLRYLAIIYTESSVAAATLASSEGSTGPVLCTANDNGTLSLWKWPEEARGGPFPAARMRPLYQWSLSLSNKEGLISSLQLCSNEHLAPPSGCGQALVVSTTGGRVILTFLPEDLPTTWDDHEQPRQPSKAPRLSTTSTANGRTRLSAASRVSETGRAILVAAAPPPPRAEDYPSWTAISLTWLALFALGFGFAYLLLWYRQRKHEKVLERRQKILEKQRLKRASLNALLAADGGKETALRRERKTKIGRTRRDDGGDRSPEKAPREVVPRRHEHHRRKVKERTRPRVPPSQSPSAASPEERGTAGRPLLVQALMLLARPVPS</sequence>
<dbReference type="InterPro" id="IPR036322">
    <property type="entry name" value="WD40_repeat_dom_sf"/>
</dbReference>
<feature type="region of interest" description="Disordered" evidence="1">
    <location>
        <begin position="1313"/>
        <end position="1386"/>
    </location>
</feature>
<name>A0A7J6M4X2_PEROL</name>
<keyword evidence="2" id="KW-0472">Membrane</keyword>
<feature type="compositionally biased region" description="Basic and acidic residues" evidence="1">
    <location>
        <begin position="728"/>
        <end position="741"/>
    </location>
</feature>